<keyword evidence="12" id="KW-1185">Reference proteome</keyword>
<comment type="subcellular location">
    <subcellularLocation>
        <location evidence="1">Nucleus envelope</location>
    </subcellularLocation>
</comment>
<dbReference type="GO" id="GO:0031080">
    <property type="term" value="C:nuclear pore outer ring"/>
    <property type="evidence" value="ECO:0007669"/>
    <property type="project" value="TreeGrafter"/>
</dbReference>
<dbReference type="InterPro" id="IPR037624">
    <property type="entry name" value="Nup133-like"/>
</dbReference>
<sequence length="1363" mass="153016">MFSVDASTGSARSTLRNSRRRPRNSEGAQQPRRKRSKISDETYVALAEAKANGNGNGSLTMNGGAVESVENSMVLVDMPVREKKTQPKRAPKEDNVMYLNKNENYSVKKLPSFPPNLSSGSIPFNASVLPSANLALAITADEALIWDYSTSLSSAKVLTLPLPPALKGSDPLPLGSIVRNGPANDFGVVAVAPATGRIIFWENVDSAEARGHFAQRHQGVEGSLRLSSGERITKLVDIEYAGYILVLSSGRLAQMTLRDSQGRPSISTTFMDSPNSSSASFFSFKGFLSTNRKTIASVQARPSESKGQMEVITATRNGVFQLWDLSWSGQQIFKRELNVHANVLASIQQGTAPETRGEQSAHILDFSIMRQQQADASLRLLTLVALSGSNTVDYFLLELDVSENNGTVSRAVPLKNFHQAELPKEPTGTLLFPDPGHTAFVQFPTGIVVASLAEPEESPEAQLFADSGSSMLPFQDTIYFRGDSVVRVVGHASQPEARKDKRARALFFIQDFGMMQLEALPPPSSEDDDSRRKVTAFSKILQATFFAKVPGTILDFSTKSRYDFAQADVEKAALRVSSGILSSSFEHFERETSSMEELFRKRSYALRNLIEHLRSEYQPLSFTKKWELLWHAEKLSAAAKLWKWYQAKLREQELHPEAFSEKVLMNDIVKALNEKYKSPPDETETDRVRQFFAKNIDSIGVLIPWGWNYLRMFYMSNESKQRPAIMQRLSEANDVLLTALEAGFSYRHLNCERYGIDPSSLQDGILKPHLGYDALPQIWTSSHNIVTSVRSLIDVGRNLAEDSFEQRIEEDLAQKIAKDNPRLVRMGCQTHIERFQWALDQSDEKTREMGQTLRTEWDTKVRPGHIYGLMSIGLATDGMNLAERYEDMPTLVKLIWDETSYLEVAKMECETKFQEAEISVKLNRIKERVTRYFSEYGRSFAEAYYDKHIIENQAGRLFESDVAENQKLFTKYLASDSSRSKLHWINQVGLGDFDTAGVALYKVAKNYEANAWSKRVELSLSKLALMCKDQADTPPSEQLFPTEFLPARSREEKTVRKIEIVNTSAKNLLEVCKVQELVYESLKPTIIGALDDESAIELLMTEFGQGRLKDRPALQSLLKQGFDELIHHRAMDPALLIDVVTLMTSEGGAEVTNNFILALRGLGLAWEATQRTTRMGLKGLIWKRLLIQDDWEQINSMNEMSHDTLNEFLLSTNLGWVMKEMLEYNSTDTRFDVIWFQAWSELSGKGCTDGELCIRFPSEDLRQPIMRENALDETIFTEYMQKHRLQRWIAACMRAAKWAVNGGVDVEGQEHDADLLPALDGTAETEAEESGKEEAVVIQQSVEVVEVTEESSSAGGDVMMVDS</sequence>
<evidence type="ECO:0000313" key="11">
    <source>
        <dbReference type="EMBL" id="PVH98521.1"/>
    </source>
</evidence>
<dbReference type="Proteomes" id="UP000244855">
    <property type="component" value="Unassembled WGS sequence"/>
</dbReference>
<evidence type="ECO:0000256" key="8">
    <source>
        <dbReference type="SAM" id="MobiDB-lite"/>
    </source>
</evidence>
<dbReference type="InterPro" id="IPR015943">
    <property type="entry name" value="WD40/YVTN_repeat-like_dom_sf"/>
</dbReference>
<reference evidence="11 12" key="1">
    <citation type="journal article" date="2018" name="Sci. Rep.">
        <title>Comparative genomics provides insights into the lifestyle and reveals functional heterogeneity of dark septate endophytic fungi.</title>
        <authorList>
            <person name="Knapp D.G."/>
            <person name="Nemeth J.B."/>
            <person name="Barry K."/>
            <person name="Hainaut M."/>
            <person name="Henrissat B."/>
            <person name="Johnson J."/>
            <person name="Kuo A."/>
            <person name="Lim J.H.P."/>
            <person name="Lipzen A."/>
            <person name="Nolan M."/>
            <person name="Ohm R.A."/>
            <person name="Tamas L."/>
            <person name="Grigoriev I.V."/>
            <person name="Spatafora J.W."/>
            <person name="Nagy L.G."/>
            <person name="Kovacs G.M."/>
        </authorList>
    </citation>
    <scope>NUCLEOTIDE SEQUENCE [LARGE SCALE GENOMIC DNA]</scope>
    <source>
        <strain evidence="11 12">DSE2036</strain>
    </source>
</reference>
<evidence type="ECO:0000256" key="2">
    <source>
        <dbReference type="ARBA" id="ARBA00005569"/>
    </source>
</evidence>
<dbReference type="GO" id="GO:0016973">
    <property type="term" value="P:poly(A)+ mRNA export from nucleus"/>
    <property type="evidence" value="ECO:0007669"/>
    <property type="project" value="TreeGrafter"/>
</dbReference>
<dbReference type="Pfam" id="PF03177">
    <property type="entry name" value="Nucleoporin_C"/>
    <property type="match status" value="1"/>
</dbReference>
<protein>
    <submittedName>
        <fullName evidence="11">Uncharacterized protein</fullName>
    </submittedName>
</protein>
<keyword evidence="6" id="KW-0811">Translocation</keyword>
<gene>
    <name evidence="11" type="ORF">DM02DRAFT_657223</name>
</gene>
<dbReference type="PANTHER" id="PTHR13405:SF11">
    <property type="entry name" value="NUCLEAR PORE COMPLEX PROTEIN NUP133"/>
    <property type="match status" value="1"/>
</dbReference>
<keyword evidence="5" id="KW-0653">Protein transport</keyword>
<dbReference type="GO" id="GO:0017056">
    <property type="term" value="F:structural constituent of nuclear pore"/>
    <property type="evidence" value="ECO:0007669"/>
    <property type="project" value="InterPro"/>
</dbReference>
<evidence type="ECO:0000256" key="3">
    <source>
        <dbReference type="ARBA" id="ARBA00022448"/>
    </source>
</evidence>
<dbReference type="GO" id="GO:0000972">
    <property type="term" value="P:transcription-dependent tethering of RNA polymerase II gene DNA at nuclear periphery"/>
    <property type="evidence" value="ECO:0007669"/>
    <property type="project" value="TreeGrafter"/>
</dbReference>
<keyword evidence="7" id="KW-0539">Nucleus</keyword>
<dbReference type="EMBL" id="KZ805411">
    <property type="protein sequence ID" value="PVH98521.1"/>
    <property type="molecule type" value="Genomic_DNA"/>
</dbReference>
<dbReference type="GO" id="GO:0006606">
    <property type="term" value="P:protein import into nucleus"/>
    <property type="evidence" value="ECO:0007669"/>
    <property type="project" value="TreeGrafter"/>
</dbReference>
<comment type="similarity">
    <text evidence="2">Belongs to the nucleoporin Nup133 family.</text>
</comment>
<organism evidence="11 12">
    <name type="scientific">Periconia macrospinosa</name>
    <dbReference type="NCBI Taxonomy" id="97972"/>
    <lineage>
        <taxon>Eukaryota</taxon>
        <taxon>Fungi</taxon>
        <taxon>Dikarya</taxon>
        <taxon>Ascomycota</taxon>
        <taxon>Pezizomycotina</taxon>
        <taxon>Dothideomycetes</taxon>
        <taxon>Pleosporomycetidae</taxon>
        <taxon>Pleosporales</taxon>
        <taxon>Massarineae</taxon>
        <taxon>Periconiaceae</taxon>
        <taxon>Periconia</taxon>
    </lineage>
</organism>
<dbReference type="OrthoDB" id="103454at2759"/>
<evidence type="ECO:0000259" key="9">
    <source>
        <dbReference type="Pfam" id="PF03177"/>
    </source>
</evidence>
<dbReference type="Gene3D" id="2.130.10.10">
    <property type="entry name" value="YVTN repeat-like/Quinoprotein amine dehydrogenase"/>
    <property type="match status" value="1"/>
</dbReference>
<evidence type="ECO:0000256" key="5">
    <source>
        <dbReference type="ARBA" id="ARBA00022927"/>
    </source>
</evidence>
<keyword evidence="3" id="KW-0813">Transport</keyword>
<evidence type="ECO:0000259" key="10">
    <source>
        <dbReference type="Pfam" id="PF08801"/>
    </source>
</evidence>
<dbReference type="PANTHER" id="PTHR13405">
    <property type="entry name" value="NUCLEAR PORE COMPLEX PROTEIN NUP133"/>
    <property type="match status" value="1"/>
</dbReference>
<evidence type="ECO:0000256" key="6">
    <source>
        <dbReference type="ARBA" id="ARBA00023010"/>
    </source>
</evidence>
<keyword evidence="4" id="KW-0509">mRNA transport</keyword>
<evidence type="ECO:0000256" key="4">
    <source>
        <dbReference type="ARBA" id="ARBA00022816"/>
    </source>
</evidence>
<dbReference type="Gene3D" id="1.20.58.1380">
    <property type="match status" value="1"/>
</dbReference>
<accession>A0A2V1DL03</accession>
<dbReference type="InterPro" id="IPR007187">
    <property type="entry name" value="Nucleoporin_Nup133/Nup155_C"/>
</dbReference>
<name>A0A2V1DL03_9PLEO</name>
<evidence type="ECO:0000256" key="1">
    <source>
        <dbReference type="ARBA" id="ARBA00004259"/>
    </source>
</evidence>
<dbReference type="STRING" id="97972.A0A2V1DL03"/>
<evidence type="ECO:0000256" key="7">
    <source>
        <dbReference type="ARBA" id="ARBA00023242"/>
    </source>
</evidence>
<dbReference type="SUPFAM" id="SSF117289">
    <property type="entry name" value="Nucleoporin domain"/>
    <property type="match status" value="1"/>
</dbReference>
<feature type="domain" description="Nucleoporin Nup133/Nup155-like C-terminal" evidence="9">
    <location>
        <begin position="628"/>
        <end position="1289"/>
    </location>
</feature>
<dbReference type="Pfam" id="PF08801">
    <property type="entry name" value="Nucleoporin_N"/>
    <property type="match status" value="1"/>
</dbReference>
<feature type="domain" description="Nucleoporin Nup133/Nup155-like N-terminal" evidence="10">
    <location>
        <begin position="101"/>
        <end position="515"/>
    </location>
</feature>
<evidence type="ECO:0000313" key="12">
    <source>
        <dbReference type="Proteomes" id="UP000244855"/>
    </source>
</evidence>
<feature type="region of interest" description="Disordered" evidence="8">
    <location>
        <begin position="1"/>
        <end position="40"/>
    </location>
</feature>
<dbReference type="InterPro" id="IPR014908">
    <property type="entry name" value="Nucleoporin_Nup133/Nup155_N"/>
</dbReference>
<proteinExistence type="inferred from homology"/>